<name>A0A5J4NBA4_9TREM</name>
<evidence type="ECO:0000313" key="3">
    <source>
        <dbReference type="Proteomes" id="UP000324629"/>
    </source>
</evidence>
<keyword evidence="1" id="KW-0472">Membrane</keyword>
<reference evidence="2 3" key="1">
    <citation type="journal article" date="2019" name="Gigascience">
        <title>Whole-genome sequence of the oriental lung fluke Paragonimus westermani.</title>
        <authorList>
            <person name="Oey H."/>
            <person name="Zakrzewski M."/>
            <person name="Narain K."/>
            <person name="Devi K.R."/>
            <person name="Agatsuma T."/>
            <person name="Nawaratna S."/>
            <person name="Gobert G.N."/>
            <person name="Jones M.K."/>
            <person name="Ragan M.A."/>
            <person name="McManus D.P."/>
            <person name="Krause L."/>
        </authorList>
    </citation>
    <scope>NUCLEOTIDE SEQUENCE [LARGE SCALE GENOMIC DNA]</scope>
    <source>
        <strain evidence="2 3">IND2009</strain>
    </source>
</reference>
<gene>
    <name evidence="2" type="ORF">DEA37_0003094</name>
</gene>
<evidence type="ECO:0000313" key="2">
    <source>
        <dbReference type="EMBL" id="KAA3672931.1"/>
    </source>
</evidence>
<accession>A0A5J4NBA4</accession>
<dbReference type="Proteomes" id="UP000324629">
    <property type="component" value="Unassembled WGS sequence"/>
</dbReference>
<protein>
    <recommendedName>
        <fullName evidence="4">Cation-dependent mannose-6-phosphate receptor</fullName>
    </recommendedName>
</protein>
<keyword evidence="3" id="KW-1185">Reference proteome</keyword>
<keyword evidence="1" id="KW-0812">Transmembrane</keyword>
<dbReference type="AlphaFoldDB" id="A0A5J4NBA4"/>
<feature type="transmembrane region" description="Helical" evidence="1">
    <location>
        <begin position="200"/>
        <end position="218"/>
    </location>
</feature>
<dbReference type="EMBL" id="QNGE01004400">
    <property type="protein sequence ID" value="KAA3672931.1"/>
    <property type="molecule type" value="Genomic_DNA"/>
</dbReference>
<keyword evidence="1" id="KW-1133">Transmembrane helix</keyword>
<proteinExistence type="predicted"/>
<sequence>MCDHSSPLNSVVDLSRCSVLFRLLSVDRGTMLTFSTVLIVLGSTLSIVHGTQLSPVKRCNLTLLHPVLRSLDGIMFTCTPSDNVTYFFSICGLRQENTSASITSRPAALQRHVPGLTAGYEPLAYSESNDDDVQFLEKKGHKFLKLSSHPDGLCAVVIALRCGREGEFWRLFDQQRHSSCIRLFELFHPSLCEHMLPPHVFALILLSLLGITVFYFSACLVYNKTAYNLSWYDSIPHIRLCDKVGSDFCNGIKRLRGRKLYRVARTKYLRVANIHADHPAKAATVTKDETVCLVGNRRISISADDDSEDQILLSV</sequence>
<organism evidence="2 3">
    <name type="scientific">Paragonimus westermani</name>
    <dbReference type="NCBI Taxonomy" id="34504"/>
    <lineage>
        <taxon>Eukaryota</taxon>
        <taxon>Metazoa</taxon>
        <taxon>Spiralia</taxon>
        <taxon>Lophotrochozoa</taxon>
        <taxon>Platyhelminthes</taxon>
        <taxon>Trematoda</taxon>
        <taxon>Digenea</taxon>
        <taxon>Plagiorchiida</taxon>
        <taxon>Troglotremata</taxon>
        <taxon>Troglotrematidae</taxon>
        <taxon>Paragonimus</taxon>
    </lineage>
</organism>
<evidence type="ECO:0008006" key="4">
    <source>
        <dbReference type="Google" id="ProtNLM"/>
    </source>
</evidence>
<evidence type="ECO:0000256" key="1">
    <source>
        <dbReference type="SAM" id="Phobius"/>
    </source>
</evidence>
<comment type="caution">
    <text evidence="2">The sequence shown here is derived from an EMBL/GenBank/DDBJ whole genome shotgun (WGS) entry which is preliminary data.</text>
</comment>